<reference evidence="1" key="1">
    <citation type="submission" date="2023-02" db="EMBL/GenBank/DDBJ databases">
        <title>Polaribacter ponticola sp. nov., isolated from seawater.</title>
        <authorList>
            <person name="Baek J.H."/>
            <person name="Kim J.M."/>
            <person name="Choi D.G."/>
            <person name="Jeon C.O."/>
        </authorList>
    </citation>
    <scope>NUCLEOTIDE SEQUENCE</scope>
    <source>
        <strain evidence="1">MSW5</strain>
    </source>
</reference>
<sequence>MSIKVENIGEPGCEVSGGFSHTEVYVALLSTFAALTEPKDLCGTGAATTLEELVTITTAHTFNTGYGFTKMRAIQESVGLETTQIGDPNKSPMQENKLTVQLLGSKPELLGFKRQFKGQDIVVLAPEFGSGNLRQIGSAKFAGKISESSSKIEATVDGENTTTLVFMDKQKYDAPIYSVTGGGITLQPA</sequence>
<name>A0ABT5S517_9FLAO</name>
<dbReference type="EMBL" id="JAOSLC020000001">
    <property type="protein sequence ID" value="MDD7912934.1"/>
    <property type="molecule type" value="Genomic_DNA"/>
</dbReference>
<protein>
    <submittedName>
        <fullName evidence="1">Uncharacterized protein</fullName>
    </submittedName>
</protein>
<dbReference type="RefSeq" id="WP_265726972.1">
    <property type="nucleotide sequence ID" value="NZ_JAOSLC020000001.1"/>
</dbReference>
<gene>
    <name evidence="1" type="ORF">N5A56_000130</name>
</gene>
<evidence type="ECO:0000313" key="1">
    <source>
        <dbReference type="EMBL" id="MDD7912934.1"/>
    </source>
</evidence>
<dbReference type="Proteomes" id="UP001151478">
    <property type="component" value="Unassembled WGS sequence"/>
</dbReference>
<evidence type="ECO:0000313" key="2">
    <source>
        <dbReference type="Proteomes" id="UP001151478"/>
    </source>
</evidence>
<accession>A0ABT5S517</accession>
<comment type="caution">
    <text evidence="1">The sequence shown here is derived from an EMBL/GenBank/DDBJ whole genome shotgun (WGS) entry which is preliminary data.</text>
</comment>
<keyword evidence="2" id="KW-1185">Reference proteome</keyword>
<organism evidence="1 2">
    <name type="scientific">Polaribacter ponticola</name>
    <dbReference type="NCBI Taxonomy" id="2978475"/>
    <lineage>
        <taxon>Bacteria</taxon>
        <taxon>Pseudomonadati</taxon>
        <taxon>Bacteroidota</taxon>
        <taxon>Flavobacteriia</taxon>
        <taxon>Flavobacteriales</taxon>
        <taxon>Flavobacteriaceae</taxon>
    </lineage>
</organism>
<proteinExistence type="predicted"/>